<dbReference type="AlphaFoldDB" id="A0A0D2IWD2"/>
<dbReference type="RefSeq" id="XP_013891282.1">
    <property type="nucleotide sequence ID" value="XM_014035828.1"/>
</dbReference>
<keyword evidence="3" id="KW-1185">Reference proteome</keyword>
<protein>
    <submittedName>
        <fullName evidence="2">Uncharacterized protein</fullName>
    </submittedName>
</protein>
<gene>
    <name evidence="2" type="ORF">MNEG_15701</name>
</gene>
<dbReference type="Proteomes" id="UP000054498">
    <property type="component" value="Unassembled WGS sequence"/>
</dbReference>
<dbReference type="PANTHER" id="PTHR15678:SF6">
    <property type="entry name" value="BRIDGE-LIKE LIPID TRANSFER PROTEIN FAMILY MEMBER 2"/>
    <property type="match status" value="1"/>
</dbReference>
<dbReference type="KEGG" id="mng:MNEG_15701"/>
<dbReference type="InterPro" id="IPR045167">
    <property type="entry name" value="Hobbit"/>
</dbReference>
<reference evidence="2 3" key="1">
    <citation type="journal article" date="2013" name="BMC Genomics">
        <title>Reconstruction of the lipid metabolism for the microalga Monoraphidium neglectum from its genome sequence reveals characteristics suitable for biofuel production.</title>
        <authorList>
            <person name="Bogen C."/>
            <person name="Al-Dilaimi A."/>
            <person name="Albersmeier A."/>
            <person name="Wichmann J."/>
            <person name="Grundmann M."/>
            <person name="Rupp O."/>
            <person name="Lauersen K.J."/>
            <person name="Blifernez-Klassen O."/>
            <person name="Kalinowski J."/>
            <person name="Goesmann A."/>
            <person name="Mussgnug J.H."/>
            <person name="Kruse O."/>
        </authorList>
    </citation>
    <scope>NUCLEOTIDE SEQUENCE [LARGE SCALE GENOMIC DNA]</scope>
    <source>
        <strain evidence="2 3">SAG 48.87</strain>
    </source>
</reference>
<feature type="compositionally biased region" description="Low complexity" evidence="1">
    <location>
        <begin position="146"/>
        <end position="162"/>
    </location>
</feature>
<dbReference type="GeneID" id="25733389"/>
<dbReference type="STRING" id="145388.A0A0D2IWD2"/>
<evidence type="ECO:0000313" key="3">
    <source>
        <dbReference type="Proteomes" id="UP000054498"/>
    </source>
</evidence>
<feature type="compositionally biased region" description="Basic and acidic residues" evidence="1">
    <location>
        <begin position="314"/>
        <end position="325"/>
    </location>
</feature>
<proteinExistence type="predicted"/>
<evidence type="ECO:0000313" key="2">
    <source>
        <dbReference type="EMBL" id="KIY92262.1"/>
    </source>
</evidence>
<organism evidence="2 3">
    <name type="scientific">Monoraphidium neglectum</name>
    <dbReference type="NCBI Taxonomy" id="145388"/>
    <lineage>
        <taxon>Eukaryota</taxon>
        <taxon>Viridiplantae</taxon>
        <taxon>Chlorophyta</taxon>
        <taxon>core chlorophytes</taxon>
        <taxon>Chlorophyceae</taxon>
        <taxon>CS clade</taxon>
        <taxon>Sphaeropleales</taxon>
        <taxon>Selenastraceae</taxon>
        <taxon>Monoraphidium</taxon>
    </lineage>
</organism>
<sequence>MSSVRYTNSFTYTRFQRVVQSTIGPRVKDSMRQYMTRRARQGRWFDLAVEAYELRMVKPPDEWAAALAGAGGGGGGGGKKQDPSDRLRELLEQGPRTPPRGASAPGGRAAGGPGGAAAADPEPDFSSGLVFSAACFLLKQAPPDPSDGAAGAASAAGAGAAPGDPPRRPIRMIAQDARILCPGELRDALVLLFVHMGQAFGGITFGQPSRPRRVRTSQPSGGAGGAAAPPEEAPPAPAAPRQQDGGGGAAAVKQQQQQQQQGGDAGGAAVGAAPPSKVSADEGGGSQSEAAVPGAPAAAEEGALLRALLLQKQQRQEADAAHGDADSATATDEGPDTPQSGAGAAPRGMSGGGGADALSEESAPAVSSAAAAAAAAGGRAAWDSCLLEYEIEFVQVQVNLISDPEGGAPGSLVLGTNSALLLGHYYPVRRERTVTFKMDQVQAHVVQSDVDPSRGPVWLEIANGKLSTPQGAEGVMRQVLQPFRVGRGGQAGPGGWAFRAASATCLPNDVMLPAPAHLDAP</sequence>
<dbReference type="PANTHER" id="PTHR15678">
    <property type="entry name" value="ANTIGEN MLAA-22-RELATED"/>
    <property type="match status" value="1"/>
</dbReference>
<feature type="compositionally biased region" description="Low complexity" evidence="1">
    <location>
        <begin position="250"/>
        <end position="262"/>
    </location>
</feature>
<feature type="region of interest" description="Disordered" evidence="1">
    <location>
        <begin position="91"/>
        <end position="123"/>
    </location>
</feature>
<feature type="region of interest" description="Disordered" evidence="1">
    <location>
        <begin position="314"/>
        <end position="361"/>
    </location>
</feature>
<accession>A0A0D2IWD2</accession>
<feature type="region of interest" description="Disordered" evidence="1">
    <location>
        <begin position="202"/>
        <end position="297"/>
    </location>
</feature>
<evidence type="ECO:0000256" key="1">
    <source>
        <dbReference type="SAM" id="MobiDB-lite"/>
    </source>
</evidence>
<feature type="region of interest" description="Disordered" evidence="1">
    <location>
        <begin position="144"/>
        <end position="169"/>
    </location>
</feature>
<dbReference type="EMBL" id="KK105794">
    <property type="protein sequence ID" value="KIY92262.1"/>
    <property type="molecule type" value="Genomic_DNA"/>
</dbReference>
<name>A0A0D2IWD2_9CHLO</name>